<feature type="domain" description="Xaa-Pro dipeptidyl-peptidase C-terminal" evidence="13">
    <location>
        <begin position="538"/>
        <end position="795"/>
    </location>
</feature>
<dbReference type="InterPro" id="IPR008252">
    <property type="entry name" value="Pept_S15_Xpro"/>
</dbReference>
<dbReference type="InterPro" id="IPR036313">
    <property type="entry name" value="PepX_N_dom_sf"/>
</dbReference>
<comment type="subunit">
    <text evidence="4">Homodimer.</text>
</comment>
<comment type="catalytic activity">
    <reaction evidence="1">
        <text>Hydrolyzes Xaa-Pro-|- bonds to release unblocked, N-terminal dipeptides from substrates including Ala-Pro-|-p-nitroanilide and (sequentially) Tyr-Pro-|-Phe-Pro-|-Gly-Pro-|-Ile.</text>
        <dbReference type="EC" id="3.4.14.11"/>
    </reaction>
</comment>
<dbReference type="InterPro" id="IPR000383">
    <property type="entry name" value="Xaa-Pro-like_dom"/>
</dbReference>
<name>A0ABS2GW12_9LACO</name>
<dbReference type="RefSeq" id="WP_204784457.1">
    <property type="nucleotide sequence ID" value="NZ_CALVGD010000026.1"/>
</dbReference>
<evidence type="ECO:0000256" key="5">
    <source>
        <dbReference type="ARBA" id="ARBA00012463"/>
    </source>
</evidence>
<keyword evidence="16" id="KW-1185">Reference proteome</keyword>
<sequence length="799" mass="90407">MKNNQFAIAPTDHETRVAELQRIRLLQPDELTTLTPNELWTKLLLRIHIADHSQALDHEWLNSLLATPDLSITDWLSQSQPMTNEVFYLVALQILQFEPAIDFSIHAPIDGMNKIQLPMEQHEQWTNNDIIDAFYLLLNTRTKLGQNLLDRLTSQGMFTWTYSLPASEKPLYFNGKPIASFDPDRFIREVVYVETDMDTDYDGMADLVKVEIMRPADTNNGLKVPAVFTASPYNQGTNDKWGEEITHNVNVPLTHKDPHYQSPNEPDFPMSYQKHQVNGESQTASESFSSTPAYTLNTYLSVRGYAIVYASGIGTKNSDGLQTCGSPEQTDSMKAVVEWLHGDRRAFTDRTSGIEIHATWCNGNVGMTGRSYLGTLATAVATTGVPGLKAIVSEAAISNWYDYYRENGLVMAPGGFQGEDADVLAAETFSRTKSPADYRRIEKTNNKYMKGIEAAEDRLTGNYNGFWSHRNYIPNVDNIKCDVMMVHGLNDWNVKPVNVKNLYDSLQEMPNTSKLILHQGQHIYINAFRSLDFSEMINLWFANKLWDLDNNADEILPDVLVQDNVQPETWRTYTNWSGNHSTTLFLTDNALTPTEPNSVSAVEFDDHQDDKTYHAWCDQQSEWAKALLNDMDGKFSAHFVGTPLDQDWVLRGTPTLKVRVASSADHGLISARLVDRGRAKRLTISPVILAKDGLELAYHFGKDDLREFELQKQFTDAKVISYGHINLQNRHDASTVDDLKANQFVDVELPLQPVFHTLKAGHQLELIIYATDYEMTLRGNEAISYQIAPEHCQLIIPNN</sequence>
<evidence type="ECO:0000259" key="14">
    <source>
        <dbReference type="SMART" id="SM00940"/>
    </source>
</evidence>
<protein>
    <recommendedName>
        <fullName evidence="6">Xaa-Pro dipeptidyl-peptidase</fullName>
        <ecNumber evidence="5">3.4.14.11</ecNumber>
    </recommendedName>
    <alternativeName>
        <fullName evidence="12">X-Pro dipeptidyl-peptidase</fullName>
    </alternativeName>
    <alternativeName>
        <fullName evidence="11">X-prolyl-dipeptidyl aminopeptidase</fullName>
    </alternativeName>
</protein>
<dbReference type="Gene3D" id="2.60.120.260">
    <property type="entry name" value="Galactose-binding domain-like"/>
    <property type="match status" value="1"/>
</dbReference>
<evidence type="ECO:0000256" key="8">
    <source>
        <dbReference type="ARBA" id="ARBA00022670"/>
    </source>
</evidence>
<gene>
    <name evidence="15" type="ORF">H5975_00630</name>
</gene>
<dbReference type="SUPFAM" id="SSF81761">
    <property type="entry name" value="X-Prolyl dipeptidyl aminopeptidase PepX, N-terminal domain"/>
    <property type="match status" value="1"/>
</dbReference>
<comment type="function">
    <text evidence="2">Removes N-terminal dipeptides sequentially from polypeptides having unsubstituted N-termini provided that the penultimate residue is proline.</text>
</comment>
<feature type="domain" description="X-Prolyl dipeptidyl aminopeptidase PepX N-terminal" evidence="14">
    <location>
        <begin position="1"/>
        <end position="157"/>
    </location>
</feature>
<proteinExistence type="inferred from homology"/>
<dbReference type="Gene3D" id="1.10.246.70">
    <property type="match status" value="1"/>
</dbReference>
<dbReference type="Pfam" id="PF02129">
    <property type="entry name" value="Peptidase_S15"/>
    <property type="match status" value="1"/>
</dbReference>
<organism evidence="15 16">
    <name type="scientific">Limosilactobacillus coleohominis</name>
    <dbReference type="NCBI Taxonomy" id="181675"/>
    <lineage>
        <taxon>Bacteria</taxon>
        <taxon>Bacillati</taxon>
        <taxon>Bacillota</taxon>
        <taxon>Bacilli</taxon>
        <taxon>Lactobacillales</taxon>
        <taxon>Lactobacillaceae</taxon>
        <taxon>Limosilactobacillus</taxon>
    </lineage>
</organism>
<evidence type="ECO:0000256" key="3">
    <source>
        <dbReference type="ARBA" id="ARBA00010819"/>
    </source>
</evidence>
<evidence type="ECO:0000256" key="12">
    <source>
        <dbReference type="ARBA" id="ARBA00031951"/>
    </source>
</evidence>
<evidence type="ECO:0000313" key="16">
    <source>
        <dbReference type="Proteomes" id="UP000785625"/>
    </source>
</evidence>
<evidence type="ECO:0000256" key="6">
    <source>
        <dbReference type="ARBA" id="ARBA00014682"/>
    </source>
</evidence>
<evidence type="ECO:0000256" key="2">
    <source>
        <dbReference type="ARBA" id="ARBA00003997"/>
    </source>
</evidence>
<keyword evidence="9 15" id="KW-0378">Hydrolase</keyword>
<keyword evidence="7" id="KW-0031">Aminopeptidase</keyword>
<dbReference type="Pfam" id="PF08530">
    <property type="entry name" value="PepX_C"/>
    <property type="match status" value="1"/>
</dbReference>
<dbReference type="InterPro" id="IPR008979">
    <property type="entry name" value="Galactose-bd-like_sf"/>
</dbReference>
<evidence type="ECO:0000259" key="13">
    <source>
        <dbReference type="SMART" id="SM00939"/>
    </source>
</evidence>
<evidence type="ECO:0000256" key="7">
    <source>
        <dbReference type="ARBA" id="ARBA00022438"/>
    </source>
</evidence>
<evidence type="ECO:0000256" key="9">
    <source>
        <dbReference type="ARBA" id="ARBA00022801"/>
    </source>
</evidence>
<dbReference type="EC" id="3.4.14.11" evidence="5"/>
<reference evidence="15 16" key="1">
    <citation type="journal article" date="2021" name="Sci. Rep.">
        <title>The distribution of antibiotic resistance genes in chicken gut microbiota commensals.</title>
        <authorList>
            <person name="Juricova H."/>
            <person name="Matiasovicova J."/>
            <person name="Kubasova T."/>
            <person name="Cejkova D."/>
            <person name="Rychlik I."/>
        </authorList>
    </citation>
    <scope>NUCLEOTIDE SEQUENCE [LARGE SCALE GENOMIC DNA]</scope>
    <source>
        <strain evidence="15 16">An574</strain>
    </source>
</reference>
<dbReference type="SUPFAM" id="SSF49785">
    <property type="entry name" value="Galactose-binding domain-like"/>
    <property type="match status" value="1"/>
</dbReference>
<dbReference type="PRINTS" id="PR00923">
    <property type="entry name" value="LACTOPTASE"/>
</dbReference>
<dbReference type="InterPro" id="IPR013736">
    <property type="entry name" value="Xaa-Pro_dipept_C"/>
</dbReference>
<dbReference type="Proteomes" id="UP000785625">
    <property type="component" value="Unassembled WGS sequence"/>
</dbReference>
<accession>A0ABS2GW12</accession>
<dbReference type="Gene3D" id="3.40.50.1820">
    <property type="entry name" value="alpha/beta hydrolase"/>
    <property type="match status" value="1"/>
</dbReference>
<comment type="similarity">
    <text evidence="3">Belongs to the peptidase S15 family.</text>
</comment>
<comment type="caution">
    <text evidence="15">The sequence shown here is derived from an EMBL/GenBank/DDBJ whole genome shotgun (WGS) entry which is preliminary data.</text>
</comment>
<dbReference type="GO" id="GO:0008239">
    <property type="term" value="F:dipeptidyl-peptidase activity"/>
    <property type="evidence" value="ECO:0007669"/>
    <property type="project" value="UniProtKB-EC"/>
</dbReference>
<evidence type="ECO:0000256" key="1">
    <source>
        <dbReference type="ARBA" id="ARBA00000123"/>
    </source>
</evidence>
<evidence type="ECO:0000313" key="15">
    <source>
        <dbReference type="EMBL" id="MBM6940006.1"/>
    </source>
</evidence>
<keyword evidence="10" id="KW-0720">Serine protease</keyword>
<dbReference type="SMART" id="SM00939">
    <property type="entry name" value="PepX_C"/>
    <property type="match status" value="1"/>
</dbReference>
<dbReference type="NCBIfam" id="NF003781">
    <property type="entry name" value="PRK05371.1-2"/>
    <property type="match status" value="1"/>
</dbReference>
<keyword evidence="8" id="KW-0645">Protease</keyword>
<evidence type="ECO:0000256" key="11">
    <source>
        <dbReference type="ARBA" id="ARBA00030045"/>
    </source>
</evidence>
<dbReference type="EMBL" id="JACJKU010000003">
    <property type="protein sequence ID" value="MBM6940006.1"/>
    <property type="molecule type" value="Genomic_DNA"/>
</dbReference>
<dbReference type="Pfam" id="PF09168">
    <property type="entry name" value="PepX_N"/>
    <property type="match status" value="1"/>
</dbReference>
<dbReference type="SUPFAM" id="SSF53474">
    <property type="entry name" value="alpha/beta-Hydrolases"/>
    <property type="match status" value="1"/>
</dbReference>
<evidence type="ECO:0000256" key="4">
    <source>
        <dbReference type="ARBA" id="ARBA00011738"/>
    </source>
</evidence>
<evidence type="ECO:0000256" key="10">
    <source>
        <dbReference type="ARBA" id="ARBA00022825"/>
    </source>
</evidence>
<dbReference type="InterPro" id="IPR015251">
    <property type="entry name" value="PepX_N_dom"/>
</dbReference>
<dbReference type="InterPro" id="IPR029058">
    <property type="entry name" value="AB_hydrolase_fold"/>
</dbReference>
<dbReference type="SMART" id="SM00940">
    <property type="entry name" value="PepX_N"/>
    <property type="match status" value="1"/>
</dbReference>